<feature type="non-terminal residue" evidence="1">
    <location>
        <position position="364"/>
    </location>
</feature>
<name>A0ABU2XWN9_9ACTN</name>
<dbReference type="Proteomes" id="UP001180754">
    <property type="component" value="Unassembled WGS sequence"/>
</dbReference>
<keyword evidence="2" id="KW-1185">Reference proteome</keyword>
<gene>
    <name evidence="1" type="ORF">RND15_48070</name>
</gene>
<protein>
    <submittedName>
        <fullName evidence="1">Uncharacterized protein</fullName>
    </submittedName>
</protein>
<accession>A0ABU2XWN9</accession>
<feature type="non-terminal residue" evidence="1">
    <location>
        <position position="1"/>
    </location>
</feature>
<sequence length="364" mass="38940">SQAGGWHPHLNLLVFLGGQLEGTPANGQLIYTDEDGNGYFEPGEGRSCTFEPPAEDLEAFEEWMHGYWAGARRSIDPTYETSTECDRRDCKCGGKGHGVQLHVITSPDDKALIDYLTKAGGETAKSVQADVDAAKGAAAETAHSTAKAAKGTKSMTPFQILDRLWAIEHDGLAEADAPGYGTTEQCRGWWLEYETATRGRRAFEMTRGLARHTDLAGELEAYRYQEMHRRLLGGVVLTSEAHGQVAEAGTDFAVAELVAAGREADVAGLVADAGGREDHARAVDEAGAAEFMESLAEVMKAKAKARAAERLEFDRLAEAGHGLVPCEPCGGTGHREEYAGIHGGRCFPCGGTGRVIGDADDDQE</sequence>
<evidence type="ECO:0000313" key="1">
    <source>
        <dbReference type="EMBL" id="MDT0550343.1"/>
    </source>
</evidence>
<proteinExistence type="predicted"/>
<dbReference type="EMBL" id="JAVRFD010000069">
    <property type="protein sequence ID" value="MDT0550343.1"/>
    <property type="molecule type" value="Genomic_DNA"/>
</dbReference>
<evidence type="ECO:0000313" key="2">
    <source>
        <dbReference type="Proteomes" id="UP001180754"/>
    </source>
</evidence>
<reference evidence="1" key="1">
    <citation type="submission" date="2024-05" db="EMBL/GenBank/DDBJ databases">
        <title>30 novel species of actinomycetes from the DSMZ collection.</title>
        <authorList>
            <person name="Nouioui I."/>
        </authorList>
    </citation>
    <scope>NUCLEOTIDE SEQUENCE</scope>
    <source>
        <strain evidence="1">DSM 41529</strain>
    </source>
</reference>
<organism evidence="1 2">
    <name type="scientific">Streptomyces lonegramiae</name>
    <dbReference type="NCBI Taxonomy" id="3075524"/>
    <lineage>
        <taxon>Bacteria</taxon>
        <taxon>Bacillati</taxon>
        <taxon>Actinomycetota</taxon>
        <taxon>Actinomycetes</taxon>
        <taxon>Kitasatosporales</taxon>
        <taxon>Streptomycetaceae</taxon>
        <taxon>Streptomyces</taxon>
    </lineage>
</organism>
<comment type="caution">
    <text evidence="1">The sequence shown here is derived from an EMBL/GenBank/DDBJ whole genome shotgun (WGS) entry which is preliminary data.</text>
</comment>